<feature type="transmembrane region" description="Helical" evidence="7">
    <location>
        <begin position="368"/>
        <end position="389"/>
    </location>
</feature>
<dbReference type="GO" id="GO:0055085">
    <property type="term" value="P:transmembrane transport"/>
    <property type="evidence" value="ECO:0007669"/>
    <property type="project" value="InterPro"/>
</dbReference>
<feature type="transmembrane region" description="Helical" evidence="7">
    <location>
        <begin position="241"/>
        <end position="267"/>
    </location>
</feature>
<keyword evidence="5 7" id="KW-1133">Transmembrane helix</keyword>
<feature type="transmembrane region" description="Helical" evidence="7">
    <location>
        <begin position="109"/>
        <end position="130"/>
    </location>
</feature>
<feature type="transmembrane region" description="Helical" evidence="7">
    <location>
        <begin position="136"/>
        <end position="156"/>
    </location>
</feature>
<dbReference type="PANTHER" id="PTHR43386">
    <property type="entry name" value="OLIGOPEPTIDE TRANSPORT SYSTEM PERMEASE PROTEIN APPC"/>
    <property type="match status" value="1"/>
</dbReference>
<dbReference type="AlphaFoldDB" id="A0A1M6MNF2"/>
<dbReference type="InterPro" id="IPR000515">
    <property type="entry name" value="MetI-like"/>
</dbReference>
<comment type="subcellular location">
    <subcellularLocation>
        <location evidence="1 7">Cell membrane</location>
        <topology evidence="1 7">Multi-pass membrane protein</topology>
    </subcellularLocation>
</comment>
<evidence type="ECO:0000256" key="2">
    <source>
        <dbReference type="ARBA" id="ARBA00022448"/>
    </source>
</evidence>
<feature type="transmembrane region" description="Helical" evidence="7">
    <location>
        <begin position="75"/>
        <end position="97"/>
    </location>
</feature>
<dbReference type="PROSITE" id="PS50928">
    <property type="entry name" value="ABC_TM1"/>
    <property type="match status" value="1"/>
</dbReference>
<feature type="transmembrane region" description="Helical" evidence="7">
    <location>
        <begin position="6"/>
        <end position="24"/>
    </location>
</feature>
<comment type="similarity">
    <text evidence="7">Belongs to the binding-protein-dependent transport system permease family.</text>
</comment>
<keyword evidence="3" id="KW-1003">Cell membrane</keyword>
<evidence type="ECO:0000256" key="1">
    <source>
        <dbReference type="ARBA" id="ARBA00004651"/>
    </source>
</evidence>
<evidence type="ECO:0000256" key="4">
    <source>
        <dbReference type="ARBA" id="ARBA00022692"/>
    </source>
</evidence>
<dbReference type="OrthoDB" id="9766870at2"/>
<evidence type="ECO:0000313" key="9">
    <source>
        <dbReference type="EMBL" id="SHJ84916.1"/>
    </source>
</evidence>
<dbReference type="STRING" id="1470563.SAMN05444000_11429"/>
<dbReference type="InterPro" id="IPR050366">
    <property type="entry name" value="BP-dependent_transpt_permease"/>
</dbReference>
<keyword evidence="10" id="KW-1185">Reference proteome</keyword>
<dbReference type="Proteomes" id="UP000183982">
    <property type="component" value="Unassembled WGS sequence"/>
</dbReference>
<evidence type="ECO:0000256" key="7">
    <source>
        <dbReference type="RuleBase" id="RU363032"/>
    </source>
</evidence>
<keyword evidence="4 7" id="KW-0812">Transmembrane</keyword>
<feature type="transmembrane region" description="Helical" evidence="7">
    <location>
        <begin position="409"/>
        <end position="438"/>
    </location>
</feature>
<proteinExistence type="inferred from homology"/>
<feature type="transmembrane region" description="Helical" evidence="7">
    <location>
        <begin position="274"/>
        <end position="298"/>
    </location>
</feature>
<feature type="transmembrane region" description="Helical" evidence="7">
    <location>
        <begin position="44"/>
        <end position="63"/>
    </location>
</feature>
<dbReference type="CDD" id="cd06261">
    <property type="entry name" value="TM_PBP2"/>
    <property type="match status" value="1"/>
</dbReference>
<evidence type="ECO:0000256" key="5">
    <source>
        <dbReference type="ARBA" id="ARBA00022989"/>
    </source>
</evidence>
<feature type="transmembrane region" description="Helical" evidence="7">
    <location>
        <begin position="168"/>
        <end position="189"/>
    </location>
</feature>
<evidence type="ECO:0000256" key="6">
    <source>
        <dbReference type="ARBA" id="ARBA00023136"/>
    </source>
</evidence>
<sequence>MNIWLQLILVIAAIAAGGWVFRFAGQQLTKNAPFYRDMSYGVAFGYVLGAALLLWIASIYYTARTAEPAIANKYFFLRVAIEAFVGFGIIAYYFRLAGVYIGSEGSRKLFRAMPLTAAFGIVTIVFYAFLAVFAGQIASTTIIVLAALGVPLCIYAQVNFRADAAKSIIAIVGATLLVFTVMFFVGPLAPYGQEEIFSAANVVPGGDPAMGGNPDFPLGTDQIGRDILSRLIYGAQNTVGIAFATTMLAFLIGATLGFLAATIGGWLDQGISRAVDVLMAIPSLIFALLLMTIASAWAGSEKGLLTVYMVVIIAVIDSTRVFRLARAVGLNIVVMDYIEAAKLRGEGMGYLIFREILPNATAPLLAEFGLRFCFVFLTIASLSFLGVGIQPPLADWGTMVKDLSQFINFAAFAPQVAAAPLLAASAIALLTVAVNFVVDWMLHKSSGLKE</sequence>
<reference evidence="10" key="1">
    <citation type="submission" date="2016-11" db="EMBL/GenBank/DDBJ databases">
        <authorList>
            <person name="Varghese N."/>
            <person name="Submissions S."/>
        </authorList>
    </citation>
    <scope>NUCLEOTIDE SEQUENCE [LARGE SCALE GENOMIC DNA]</scope>
    <source>
        <strain evidence="10">DSM 100564</strain>
    </source>
</reference>
<accession>A0A1M6MNF2</accession>
<dbReference type="InterPro" id="IPR035906">
    <property type="entry name" value="MetI-like_sf"/>
</dbReference>
<organism evidence="9 10">
    <name type="scientific">Shimia gijangensis</name>
    <dbReference type="NCBI Taxonomy" id="1470563"/>
    <lineage>
        <taxon>Bacteria</taxon>
        <taxon>Pseudomonadati</taxon>
        <taxon>Pseudomonadota</taxon>
        <taxon>Alphaproteobacteria</taxon>
        <taxon>Rhodobacterales</taxon>
        <taxon>Roseobacteraceae</taxon>
    </lineage>
</organism>
<evidence type="ECO:0000313" key="10">
    <source>
        <dbReference type="Proteomes" id="UP000183982"/>
    </source>
</evidence>
<dbReference type="PANTHER" id="PTHR43386:SF25">
    <property type="entry name" value="PEPTIDE ABC TRANSPORTER PERMEASE PROTEIN"/>
    <property type="match status" value="1"/>
</dbReference>
<dbReference type="EMBL" id="FQZQ01000014">
    <property type="protein sequence ID" value="SHJ84916.1"/>
    <property type="molecule type" value="Genomic_DNA"/>
</dbReference>
<evidence type="ECO:0000256" key="3">
    <source>
        <dbReference type="ARBA" id="ARBA00022475"/>
    </source>
</evidence>
<dbReference type="GO" id="GO:0005886">
    <property type="term" value="C:plasma membrane"/>
    <property type="evidence" value="ECO:0007669"/>
    <property type="project" value="UniProtKB-SubCell"/>
</dbReference>
<gene>
    <name evidence="9" type="ORF">SAMN05444000_11429</name>
</gene>
<keyword evidence="6 7" id="KW-0472">Membrane</keyword>
<dbReference type="SUPFAM" id="SSF161098">
    <property type="entry name" value="MetI-like"/>
    <property type="match status" value="1"/>
</dbReference>
<dbReference type="Gene3D" id="1.10.3720.10">
    <property type="entry name" value="MetI-like"/>
    <property type="match status" value="1"/>
</dbReference>
<evidence type="ECO:0000259" key="8">
    <source>
        <dbReference type="PROSITE" id="PS50928"/>
    </source>
</evidence>
<dbReference type="RefSeq" id="WP_139280725.1">
    <property type="nucleotide sequence ID" value="NZ_FQZQ01000014.1"/>
</dbReference>
<keyword evidence="2 7" id="KW-0813">Transport</keyword>
<name>A0A1M6MNF2_9RHOB</name>
<protein>
    <submittedName>
        <fullName evidence="9">Peptide/nickel transport system permease protein</fullName>
    </submittedName>
</protein>
<feature type="domain" description="ABC transmembrane type-1" evidence="8">
    <location>
        <begin position="235"/>
        <end position="442"/>
    </location>
</feature>
<dbReference type="Pfam" id="PF00528">
    <property type="entry name" value="BPD_transp_1"/>
    <property type="match status" value="1"/>
</dbReference>